<feature type="signal peptide" evidence="1">
    <location>
        <begin position="1"/>
        <end position="18"/>
    </location>
</feature>
<evidence type="ECO:0000313" key="3">
    <source>
        <dbReference type="Proteomes" id="UP001139366"/>
    </source>
</evidence>
<reference evidence="2 3" key="1">
    <citation type="journal article" date="2023" name="Antonie Van Leeuwenhoek">
        <title>Flavobacterium potami sp. nov., a multi-metal resistance genes harbouring bacterium isolated from shallow river silt.</title>
        <authorList>
            <person name="Li S."/>
            <person name="Mao S."/>
            <person name="Mu W."/>
            <person name="Guo B."/>
            <person name="Li C."/>
            <person name="Zhu Q."/>
            <person name="Hou X."/>
            <person name="Zhao Y."/>
            <person name="Wei S."/>
            <person name="Liu H."/>
            <person name="Liu A."/>
        </authorList>
    </citation>
    <scope>NUCLEOTIDE SEQUENCE [LARGE SCALE GENOMIC DNA]</scope>
    <source>
        <strain evidence="2 3">17A</strain>
    </source>
</reference>
<proteinExistence type="predicted"/>
<sequence>MKKIVRILGVTLSLIVLASCSKDDDNNPDTGVTESNLKGTYAYTSVSVQEAVDLNGDGVKNNDLKKEGYKICTLDNLIEITEKNYSFVLQGTQCSSSETPIVFTYKLDKDKKTITLLLDGQNAGELTNIEFFDFNGTKTYQYQSYDADLKQNVVYGMTATK</sequence>
<dbReference type="RefSeq" id="WP_223711563.1">
    <property type="nucleotide sequence ID" value="NZ_JAINUY010000012.1"/>
</dbReference>
<organism evidence="2 3">
    <name type="scientific">Flavobacterium potami</name>
    <dbReference type="NCBI Taxonomy" id="2872310"/>
    <lineage>
        <taxon>Bacteria</taxon>
        <taxon>Pseudomonadati</taxon>
        <taxon>Bacteroidota</taxon>
        <taxon>Flavobacteriia</taxon>
        <taxon>Flavobacteriales</taxon>
        <taxon>Flavobacteriaceae</taxon>
        <taxon>Flavobacterium</taxon>
    </lineage>
</organism>
<dbReference type="EMBL" id="JAINUY010000012">
    <property type="protein sequence ID" value="MBZ4037837.1"/>
    <property type="molecule type" value="Genomic_DNA"/>
</dbReference>
<dbReference type="Proteomes" id="UP001139366">
    <property type="component" value="Unassembled WGS sequence"/>
</dbReference>
<comment type="caution">
    <text evidence="2">The sequence shown here is derived from an EMBL/GenBank/DDBJ whole genome shotgun (WGS) entry which is preliminary data.</text>
</comment>
<evidence type="ECO:0008006" key="4">
    <source>
        <dbReference type="Google" id="ProtNLM"/>
    </source>
</evidence>
<gene>
    <name evidence="2" type="ORF">K6T82_23975</name>
</gene>
<keyword evidence="1" id="KW-0732">Signal</keyword>
<feature type="chain" id="PRO_5040742667" description="Lipocalin-like domain-containing protein" evidence="1">
    <location>
        <begin position="19"/>
        <end position="161"/>
    </location>
</feature>
<dbReference type="AlphaFoldDB" id="A0A9X1KTS0"/>
<accession>A0A9X1KTS0</accession>
<dbReference type="PROSITE" id="PS51257">
    <property type="entry name" value="PROKAR_LIPOPROTEIN"/>
    <property type="match status" value="1"/>
</dbReference>
<protein>
    <recommendedName>
        <fullName evidence="4">Lipocalin-like domain-containing protein</fullName>
    </recommendedName>
</protein>
<evidence type="ECO:0000313" key="2">
    <source>
        <dbReference type="EMBL" id="MBZ4037837.1"/>
    </source>
</evidence>
<keyword evidence="3" id="KW-1185">Reference proteome</keyword>
<name>A0A9X1KTS0_9FLAO</name>
<evidence type="ECO:0000256" key="1">
    <source>
        <dbReference type="SAM" id="SignalP"/>
    </source>
</evidence>